<keyword evidence="1" id="KW-1133">Transmembrane helix</keyword>
<feature type="domain" description="DZANK-type" evidence="2">
    <location>
        <begin position="107"/>
        <end position="149"/>
    </location>
</feature>
<protein>
    <submittedName>
        <fullName evidence="3">Zinc ribbon domain-containing protein</fullName>
    </submittedName>
</protein>
<keyword evidence="1" id="KW-0812">Transmembrane</keyword>
<keyword evidence="1" id="KW-0472">Membrane</keyword>
<sequence length="171" mass="20150">MAFLQQDTDPFQLIGDILGSPLLRLFLQLMGLFIVVLWLSLVYWTYVDASRRGAVKIYWALIALIFPFVGTLIYLIVRPPEYLLDSRERELELAVLERELRHQIQVCPSCRAMVERDFLICPECGRQLKKPCINCSRAINLEWEVCPYCAREQRGRNTRRVQLENRPYEKE</sequence>
<organism evidence="3 4">
    <name type="scientific">Rubrobacter taiwanensis</name>
    <dbReference type="NCBI Taxonomy" id="185139"/>
    <lineage>
        <taxon>Bacteria</taxon>
        <taxon>Bacillati</taxon>
        <taxon>Actinomycetota</taxon>
        <taxon>Rubrobacteria</taxon>
        <taxon>Rubrobacterales</taxon>
        <taxon>Rubrobacteraceae</taxon>
        <taxon>Rubrobacter</taxon>
    </lineage>
</organism>
<dbReference type="Pfam" id="PF12773">
    <property type="entry name" value="DZR"/>
    <property type="match status" value="1"/>
</dbReference>
<gene>
    <name evidence="3" type="ORF">E0L93_07345</name>
</gene>
<evidence type="ECO:0000313" key="4">
    <source>
        <dbReference type="Proteomes" id="UP000295244"/>
    </source>
</evidence>
<dbReference type="InterPro" id="IPR025874">
    <property type="entry name" value="DZR"/>
</dbReference>
<feature type="transmembrane region" description="Helical" evidence="1">
    <location>
        <begin position="25"/>
        <end position="46"/>
    </location>
</feature>
<keyword evidence="4" id="KW-1185">Reference proteome</keyword>
<evidence type="ECO:0000256" key="1">
    <source>
        <dbReference type="SAM" id="Phobius"/>
    </source>
</evidence>
<dbReference type="OrthoDB" id="5240364at2"/>
<accession>A0A4R1BJC7</accession>
<proteinExistence type="predicted"/>
<comment type="caution">
    <text evidence="3">The sequence shown here is derived from an EMBL/GenBank/DDBJ whole genome shotgun (WGS) entry which is preliminary data.</text>
</comment>
<dbReference type="RefSeq" id="WP_132690481.1">
    <property type="nucleotide sequence ID" value="NZ_SKBU01000014.1"/>
</dbReference>
<reference evidence="3 4" key="1">
    <citation type="submission" date="2019-03" db="EMBL/GenBank/DDBJ databases">
        <title>Whole genome sequence of a novel Rubrobacter taiwanensis strain, isolated from Yellowstone National Park.</title>
        <authorList>
            <person name="Freed S."/>
            <person name="Ramaley R.F."/>
            <person name="Kyndt J.A."/>
        </authorList>
    </citation>
    <scope>NUCLEOTIDE SEQUENCE [LARGE SCALE GENOMIC DNA]</scope>
    <source>
        <strain evidence="3 4">Yellowstone</strain>
    </source>
</reference>
<evidence type="ECO:0000259" key="2">
    <source>
        <dbReference type="Pfam" id="PF12773"/>
    </source>
</evidence>
<name>A0A4R1BJC7_9ACTN</name>
<dbReference type="EMBL" id="SKBU01000014">
    <property type="protein sequence ID" value="TCJ17337.1"/>
    <property type="molecule type" value="Genomic_DNA"/>
</dbReference>
<feature type="transmembrane region" description="Helical" evidence="1">
    <location>
        <begin position="58"/>
        <end position="77"/>
    </location>
</feature>
<dbReference type="Proteomes" id="UP000295244">
    <property type="component" value="Unassembled WGS sequence"/>
</dbReference>
<dbReference type="AlphaFoldDB" id="A0A4R1BJC7"/>
<evidence type="ECO:0000313" key="3">
    <source>
        <dbReference type="EMBL" id="TCJ17337.1"/>
    </source>
</evidence>